<accession>A8HR16</accession>
<dbReference type="RefSeq" id="WP_012169629.1">
    <property type="nucleotide sequence ID" value="NC_009937.1"/>
</dbReference>
<evidence type="ECO:0000313" key="2">
    <source>
        <dbReference type="EMBL" id="BAF87096.1"/>
    </source>
</evidence>
<gene>
    <name evidence="2" type="ordered locus">AZC_1098</name>
</gene>
<reference evidence="2 3" key="3">
    <citation type="journal article" date="2008" name="BMC Genomics">
        <title>The genome of the versatile nitrogen fixer Azorhizobium caulinodans ORS571.</title>
        <authorList>
            <person name="Lee KB."/>
            <person name="Backer P.D."/>
            <person name="Aono T."/>
            <person name="Liu CT."/>
            <person name="Suzuki S."/>
            <person name="Suzuki T."/>
            <person name="Kaneko T."/>
            <person name="Yamada M."/>
            <person name="Tabata S."/>
            <person name="Kupfer D.M."/>
            <person name="Najar F.Z."/>
            <person name="Wiley G.B."/>
            <person name="Roe B."/>
            <person name="Binnewies T.T."/>
            <person name="Ussery D.W."/>
            <person name="D'Haeze W."/>
            <person name="Herder J.D."/>
            <person name="Gevers D."/>
            <person name="Vereecke D."/>
            <person name="Holsters M."/>
            <person name="Oyaizu H."/>
        </authorList>
    </citation>
    <scope>NUCLEOTIDE SEQUENCE [LARGE SCALE GENOMIC DNA]</scope>
    <source>
        <strain evidence="3">ATCC 43989 / DSM 5975 / JCM 20966 / LMG 6465 / NBRC 14845 / NCIMB 13405 / ORS 571</strain>
    </source>
</reference>
<dbReference type="KEGG" id="azc:AZC_1098"/>
<evidence type="ECO:0000259" key="1">
    <source>
        <dbReference type="Pfam" id="PF06742"/>
    </source>
</evidence>
<feature type="domain" description="DUF1214" evidence="1">
    <location>
        <begin position="72"/>
        <end position="168"/>
    </location>
</feature>
<reference evidence="2 3" key="6">
    <citation type="journal article" date="2011" name="Appl. Environ. Microbiol.">
        <title>Involvement of the azorhizobial chromosome partition gene (parA) in the onset of bacteroid differentiation during Sesbania rostrata stem nodule development.</title>
        <authorList>
            <person name="Liu CT."/>
            <person name="Lee KB."/>
            <person name="Wang YS."/>
            <person name="Peng MH."/>
            <person name="Lee KT."/>
            <person name="Suzuki S."/>
            <person name="Suzuki T."/>
            <person name="Oyaizu H."/>
        </authorList>
    </citation>
    <scope>NUCLEOTIDE SEQUENCE [LARGE SCALE GENOMIC DNA]</scope>
    <source>
        <strain evidence="3">ATCC 43989 / DSM 5975 / JCM 20966 / LMG 6465 / NBRC 14845 / NCIMB 13405 / ORS 571</strain>
    </source>
</reference>
<dbReference type="AlphaFoldDB" id="A8HR16"/>
<organism evidence="2 3">
    <name type="scientific">Azorhizobium caulinodans (strain ATCC 43989 / DSM 5975 / JCM 20966 / LMG 6465 / NBRC 14845 / NCIMB 13405 / ORS 571)</name>
    <dbReference type="NCBI Taxonomy" id="438753"/>
    <lineage>
        <taxon>Bacteria</taxon>
        <taxon>Pseudomonadati</taxon>
        <taxon>Pseudomonadota</taxon>
        <taxon>Alphaproteobacteria</taxon>
        <taxon>Hyphomicrobiales</taxon>
        <taxon>Xanthobacteraceae</taxon>
        <taxon>Azorhizobium</taxon>
    </lineage>
</organism>
<protein>
    <recommendedName>
        <fullName evidence="1">DUF1214 domain-containing protein</fullName>
    </recommendedName>
</protein>
<proteinExistence type="predicted"/>
<reference evidence="3" key="2">
    <citation type="submission" date="2007-04" db="EMBL/GenBank/DDBJ databases">
        <title>Complete genome sequence of the nitrogen-fixing bacterium Azorhizobium caulinodans ORS571.</title>
        <authorList>
            <person name="Lee K.B."/>
            <person name="Backer P.D."/>
            <person name="Aono T."/>
            <person name="Liu C.T."/>
            <person name="Suzuki S."/>
            <person name="Suzuki T."/>
            <person name="Kaneko T."/>
            <person name="Yamada M."/>
            <person name="Tabata S."/>
            <person name="Kupfer D.M."/>
            <person name="Najar F.Z."/>
            <person name="Wiley G.B."/>
            <person name="Roe B."/>
            <person name="Binnewies T."/>
            <person name="Ussery D."/>
            <person name="Vereecke D."/>
            <person name="Gevers D."/>
            <person name="Holsters M."/>
            <person name="Oyaizu H."/>
        </authorList>
    </citation>
    <scope>NUCLEOTIDE SEQUENCE [LARGE SCALE GENOMIC DNA]</scope>
    <source>
        <strain evidence="3">ATCC 43989 / DSM 5975 / JCM 20966 / LMG 6465 / NBRC 14845 / NCIMB 13405 / ORS 571</strain>
    </source>
</reference>
<evidence type="ECO:0000313" key="3">
    <source>
        <dbReference type="Proteomes" id="UP000000270"/>
    </source>
</evidence>
<dbReference type="InterPro" id="IPR012038">
    <property type="entry name" value="UCP009471"/>
</dbReference>
<dbReference type="Pfam" id="PF06742">
    <property type="entry name" value="DUF1214"/>
    <property type="match status" value="1"/>
</dbReference>
<dbReference type="InterPro" id="IPR037049">
    <property type="entry name" value="DUF1214_C_sf"/>
</dbReference>
<reference evidence="2 3" key="5">
    <citation type="journal article" date="2010" name="Appl. Environ. Microbiol.">
        <title>phrR-like gene praR of Azorhizobium caulinodans ORS571 is essential for symbiosis with Sesbania rostrata and is involved in expression of reb genes.</title>
        <authorList>
            <person name="Akiba N."/>
            <person name="Aono T."/>
            <person name="Toyazaki H."/>
            <person name="Sato S."/>
            <person name="Oyaizu H."/>
        </authorList>
    </citation>
    <scope>NUCLEOTIDE SEQUENCE [LARGE SCALE GENOMIC DNA]</scope>
    <source>
        <strain evidence="3">ATCC 43989 / DSM 5975 / JCM 20966 / LMG 6465 / NBRC 14845 / NCIMB 13405 / ORS 571</strain>
    </source>
</reference>
<dbReference type="HOGENOM" id="CLU_099815_1_0_5"/>
<dbReference type="PANTHER" id="PTHR36509">
    <property type="entry name" value="BLL3101 PROTEIN"/>
    <property type="match status" value="1"/>
</dbReference>
<name>A8HR16_AZOC5</name>
<dbReference type="EMBL" id="AP009384">
    <property type="protein sequence ID" value="BAF87096.1"/>
    <property type="molecule type" value="Genomic_DNA"/>
</dbReference>
<reference evidence="2 3" key="4">
    <citation type="journal article" date="2009" name="Appl. Environ. Microbiol.">
        <title>Comparative genome-wide transcriptional profiling of Azorhizobium caulinodans ORS571 grown under free-living and symbiotic conditions.</title>
        <authorList>
            <person name="Tsukada S."/>
            <person name="Aono T."/>
            <person name="Akiba N."/>
            <person name="Lee KB."/>
            <person name="Liu CT."/>
            <person name="Toyazaki H."/>
            <person name="Oyaizu H."/>
        </authorList>
    </citation>
    <scope>NUCLEOTIDE SEQUENCE [LARGE SCALE GENOMIC DNA]</scope>
    <source>
        <strain evidence="3">ATCC 43989 / DSM 5975 / JCM 20966 / LMG 6465 / NBRC 14845 / NCIMB 13405 / ORS 571</strain>
    </source>
</reference>
<reference evidence="2 3" key="1">
    <citation type="journal article" date="2007" name="Appl. Environ. Microbiol.">
        <title>Rhizobial factors required for stem nodule maturation and maintenance in Sesbania rostrata-Azorhizobium caulinodans ORS571 symbiosis.</title>
        <authorList>
            <person name="Suzuki S."/>
            <person name="Aono T."/>
            <person name="Lee KB."/>
            <person name="Suzuki T."/>
            <person name="Liu CT."/>
            <person name="Miwa H."/>
            <person name="Wakao S."/>
            <person name="Iki T."/>
            <person name="Oyaizu H."/>
        </authorList>
    </citation>
    <scope>NUCLEOTIDE SEQUENCE [LARGE SCALE GENOMIC DNA]</scope>
    <source>
        <strain evidence="3">ATCC 43989 / DSM 5975 / JCM 20966 / LMG 6465 / NBRC 14845 / NCIMB 13405 / ORS 571</strain>
    </source>
</reference>
<keyword evidence="3" id="KW-1185">Reference proteome</keyword>
<sequence>MRPLSLAVCLTAAAALGLGGTWLTVTSSRGMDLVRAGAWEGWPRSGTTQADPYARAFIARSGELPLELADGLLFLARQDSAGKPLDGRCVIRITGRLPQARLWTLTLMDGKGQPIPNEARRTGFTSAELLYTDNGNINVVLSPEARSGNWVPTGAQPHVQVALRLYDAPFSFASGAVEDAVLPRVTTERCP</sequence>
<dbReference type="PIRSF" id="PIRSF009471">
    <property type="entry name" value="UCP009471"/>
    <property type="match status" value="1"/>
</dbReference>
<dbReference type="eggNOG" id="COG5402">
    <property type="taxonomic scope" value="Bacteria"/>
</dbReference>
<dbReference type="Proteomes" id="UP000000270">
    <property type="component" value="Chromosome"/>
</dbReference>
<dbReference type="PANTHER" id="PTHR36509:SF2">
    <property type="entry name" value="BLL3101 PROTEIN"/>
    <property type="match status" value="1"/>
</dbReference>
<dbReference type="InterPro" id="IPR010621">
    <property type="entry name" value="DUF1214"/>
</dbReference>
<dbReference type="Gene3D" id="2.60.120.600">
    <property type="entry name" value="Domain of unknown function DUF1214, C-terminal domain"/>
    <property type="match status" value="1"/>
</dbReference>
<dbReference type="STRING" id="438753.AZC_1098"/>
<dbReference type="SUPFAM" id="SSF160935">
    <property type="entry name" value="VPA0735-like"/>
    <property type="match status" value="1"/>
</dbReference>